<dbReference type="Proteomes" id="UP001189429">
    <property type="component" value="Unassembled WGS sequence"/>
</dbReference>
<name>A0ABN9UVM8_9DINO</name>
<evidence type="ECO:0000313" key="1">
    <source>
        <dbReference type="EMBL" id="CAK0863577.1"/>
    </source>
</evidence>
<protein>
    <submittedName>
        <fullName evidence="1">Uncharacterized protein</fullName>
    </submittedName>
</protein>
<accession>A0ABN9UVM8</accession>
<reference evidence="1" key="1">
    <citation type="submission" date="2023-10" db="EMBL/GenBank/DDBJ databases">
        <authorList>
            <person name="Chen Y."/>
            <person name="Shah S."/>
            <person name="Dougan E. K."/>
            <person name="Thang M."/>
            <person name="Chan C."/>
        </authorList>
    </citation>
    <scope>NUCLEOTIDE SEQUENCE [LARGE SCALE GENOMIC DNA]</scope>
</reference>
<feature type="non-terminal residue" evidence="1">
    <location>
        <position position="224"/>
    </location>
</feature>
<proteinExistence type="predicted"/>
<evidence type="ECO:0000313" key="2">
    <source>
        <dbReference type="Proteomes" id="UP001189429"/>
    </source>
</evidence>
<keyword evidence="2" id="KW-1185">Reference proteome</keyword>
<gene>
    <name evidence="1" type="ORF">PCOR1329_LOCUS51681</name>
</gene>
<dbReference type="EMBL" id="CAUYUJ010016276">
    <property type="protein sequence ID" value="CAK0863577.1"/>
    <property type="molecule type" value="Genomic_DNA"/>
</dbReference>
<organism evidence="1 2">
    <name type="scientific">Prorocentrum cordatum</name>
    <dbReference type="NCBI Taxonomy" id="2364126"/>
    <lineage>
        <taxon>Eukaryota</taxon>
        <taxon>Sar</taxon>
        <taxon>Alveolata</taxon>
        <taxon>Dinophyceae</taxon>
        <taxon>Prorocentrales</taxon>
        <taxon>Prorocentraceae</taxon>
        <taxon>Prorocentrum</taxon>
    </lineage>
</organism>
<sequence>MRWFAKMMHSGEMQLEEAKSRGESLPKAGDHRAAAKYLDVARRLEAAKPRAMSDHTRTQQAHSHVRRLEKQMGQTLSKVVHVCEQRVDAEATLRTVRNQVNQADADYKASLAALQGSHKSEEEPQATVGSFKLEDLVACFADLSKFIGCSHIMEDLSVEAEAEASDLEQFQKRKEELSSGVTTPAREMPAQVADHAKNFETSTELIEHDSLPRSARLQVVQLLQ</sequence>
<comment type="caution">
    <text evidence="1">The sequence shown here is derived from an EMBL/GenBank/DDBJ whole genome shotgun (WGS) entry which is preliminary data.</text>
</comment>